<keyword evidence="4" id="KW-0375">Hydrogen ion transport</keyword>
<dbReference type="Gene3D" id="3.40.1380.10">
    <property type="match status" value="1"/>
</dbReference>
<evidence type="ECO:0000256" key="3">
    <source>
        <dbReference type="ARBA" id="ARBA00022448"/>
    </source>
</evidence>
<evidence type="ECO:0000256" key="5">
    <source>
        <dbReference type="ARBA" id="ARBA00023065"/>
    </source>
</evidence>
<evidence type="ECO:0000256" key="7">
    <source>
        <dbReference type="ARBA" id="ARBA00023196"/>
    </source>
</evidence>
<gene>
    <name evidence="9" type="ORF">METZ01_LOCUS463161</name>
</gene>
<evidence type="ECO:0000256" key="2">
    <source>
        <dbReference type="ARBA" id="ARBA00007681"/>
    </source>
</evidence>
<reference evidence="9" key="1">
    <citation type="submission" date="2018-05" db="EMBL/GenBank/DDBJ databases">
        <authorList>
            <person name="Lanie J.A."/>
            <person name="Ng W.-L."/>
            <person name="Kazmierczak K.M."/>
            <person name="Andrzejewski T.M."/>
            <person name="Davidsen T.M."/>
            <person name="Wayne K.J."/>
            <person name="Tettelin H."/>
            <person name="Glass J.I."/>
            <person name="Rusch D."/>
            <person name="Podicherti R."/>
            <person name="Tsui H.-C.T."/>
            <person name="Winkler M.E."/>
        </authorList>
    </citation>
    <scope>NUCLEOTIDE SEQUENCE</scope>
</reference>
<evidence type="ECO:0000256" key="6">
    <source>
        <dbReference type="ARBA" id="ARBA00023136"/>
    </source>
</evidence>
<dbReference type="SUPFAM" id="SSF52943">
    <property type="entry name" value="ATP synthase (F1-ATPase), gamma subunit"/>
    <property type="match status" value="1"/>
</dbReference>
<evidence type="ECO:0000256" key="1">
    <source>
        <dbReference type="ARBA" id="ARBA00004170"/>
    </source>
</evidence>
<sequence length="168" mass="19624">MANLKDIRDRIKSVKSIQQVTSAMRMVAAAKLRRAQERMEQARPYEQRLQELINHLLPDVDRDLLKLLQIRDVKRIGYLIVTSDRGLAGAFNNNIIKKAESEIEMIGRENVDLFCIGRKGRDYFKKRGYSVILEYVEFWNELDFIHARKFGKSIVSHFLSGKVDEIRV</sequence>
<protein>
    <submittedName>
        <fullName evidence="9">Uncharacterized protein</fullName>
    </submittedName>
</protein>
<proteinExistence type="inferred from homology"/>
<accession>A0A383AR59</accession>
<comment type="similarity">
    <text evidence="2">Belongs to the ATPase gamma chain family.</text>
</comment>
<name>A0A383AR59_9ZZZZ</name>
<keyword evidence="8" id="KW-0066">ATP synthesis</keyword>
<comment type="subcellular location">
    <subcellularLocation>
        <location evidence="1">Membrane</location>
        <topology evidence="1">Peripheral membrane protein</topology>
    </subcellularLocation>
</comment>
<dbReference type="GO" id="GO:0046933">
    <property type="term" value="F:proton-transporting ATP synthase activity, rotational mechanism"/>
    <property type="evidence" value="ECO:0007669"/>
    <property type="project" value="InterPro"/>
</dbReference>
<keyword evidence="7" id="KW-0139">CF(1)</keyword>
<dbReference type="PANTHER" id="PTHR11693">
    <property type="entry name" value="ATP SYNTHASE GAMMA CHAIN"/>
    <property type="match status" value="1"/>
</dbReference>
<dbReference type="AlphaFoldDB" id="A0A383AR59"/>
<dbReference type="InterPro" id="IPR035968">
    <property type="entry name" value="ATP_synth_F1_ATPase_gsu"/>
</dbReference>
<organism evidence="9">
    <name type="scientific">marine metagenome</name>
    <dbReference type="NCBI Taxonomy" id="408172"/>
    <lineage>
        <taxon>unclassified sequences</taxon>
        <taxon>metagenomes</taxon>
        <taxon>ecological metagenomes</taxon>
    </lineage>
</organism>
<dbReference type="PANTHER" id="PTHR11693:SF22">
    <property type="entry name" value="ATP SYNTHASE SUBUNIT GAMMA, MITOCHONDRIAL"/>
    <property type="match status" value="1"/>
</dbReference>
<dbReference type="PRINTS" id="PR00126">
    <property type="entry name" value="ATPASEGAMMA"/>
</dbReference>
<keyword evidence="5" id="KW-0406">Ion transport</keyword>
<dbReference type="InterPro" id="IPR000131">
    <property type="entry name" value="ATP_synth_F1_gsu"/>
</dbReference>
<evidence type="ECO:0000313" key="9">
    <source>
        <dbReference type="EMBL" id="SVE10307.1"/>
    </source>
</evidence>
<dbReference type="GO" id="GO:0045259">
    <property type="term" value="C:proton-transporting ATP synthase complex"/>
    <property type="evidence" value="ECO:0007669"/>
    <property type="project" value="UniProtKB-KW"/>
</dbReference>
<evidence type="ECO:0000256" key="8">
    <source>
        <dbReference type="ARBA" id="ARBA00023310"/>
    </source>
</evidence>
<dbReference type="CDD" id="cd12151">
    <property type="entry name" value="F1-ATPase_gamma"/>
    <property type="match status" value="1"/>
</dbReference>
<dbReference type="EMBL" id="UINC01194290">
    <property type="protein sequence ID" value="SVE10307.1"/>
    <property type="molecule type" value="Genomic_DNA"/>
</dbReference>
<keyword evidence="6" id="KW-0472">Membrane</keyword>
<evidence type="ECO:0000256" key="4">
    <source>
        <dbReference type="ARBA" id="ARBA00022781"/>
    </source>
</evidence>
<feature type="non-terminal residue" evidence="9">
    <location>
        <position position="168"/>
    </location>
</feature>
<keyword evidence="3" id="KW-0813">Transport</keyword>
<dbReference type="Pfam" id="PF00231">
    <property type="entry name" value="ATP-synt"/>
    <property type="match status" value="1"/>
</dbReference>
<dbReference type="Gene3D" id="1.10.287.80">
    <property type="entry name" value="ATP synthase, gamma subunit, helix hairpin domain"/>
    <property type="match status" value="1"/>
</dbReference>